<evidence type="ECO:0000313" key="7">
    <source>
        <dbReference type="Proteomes" id="UP001557465"/>
    </source>
</evidence>
<evidence type="ECO:0000256" key="2">
    <source>
        <dbReference type="ARBA" id="ARBA00023125"/>
    </source>
</evidence>
<sequence>MKCEQCPVRHRAVCAQSEWDDLGQLESMKFYRSFEPGQLITCEGDRMDFVASVVSGAATLTRITEDGRAQIVGLLLPGDFLGRPGRETAAFNAAAVSKLVLCCFRHKPFNEMMQKTPQIAHRLLQMSLDELDAARDWMLLLGRKLAREKIASFLLIIAKRKAALHNSQLGGRMEVELPLSRAAMADYLGLTLETVSRQISALNREGMIELTDNRLVILPDFGLLANEAGGDSPGVWII</sequence>
<dbReference type="SUPFAM" id="SSF51206">
    <property type="entry name" value="cAMP-binding domain-like"/>
    <property type="match status" value="1"/>
</dbReference>
<evidence type="ECO:0000256" key="1">
    <source>
        <dbReference type="ARBA" id="ARBA00023015"/>
    </source>
</evidence>
<keyword evidence="1" id="KW-0805">Transcription regulation</keyword>
<dbReference type="InterPro" id="IPR036390">
    <property type="entry name" value="WH_DNA-bd_sf"/>
</dbReference>
<dbReference type="PANTHER" id="PTHR24567:SF75">
    <property type="entry name" value="FUMARATE AND NITRATE REDUCTION REGULATORY PROTEIN"/>
    <property type="match status" value="1"/>
</dbReference>
<keyword evidence="7" id="KW-1185">Reference proteome</keyword>
<dbReference type="Gene3D" id="1.10.10.10">
    <property type="entry name" value="Winged helix-like DNA-binding domain superfamily/Winged helix DNA-binding domain"/>
    <property type="match status" value="1"/>
</dbReference>
<feature type="domain" description="Cyclic nucleotide-binding" evidence="4">
    <location>
        <begin position="32"/>
        <end position="82"/>
    </location>
</feature>
<dbReference type="Proteomes" id="UP001557465">
    <property type="component" value="Unassembled WGS sequence"/>
</dbReference>
<organism evidence="6 7">
    <name type="scientific">Thioclava arctica</name>
    <dbReference type="NCBI Taxonomy" id="3238301"/>
    <lineage>
        <taxon>Bacteria</taxon>
        <taxon>Pseudomonadati</taxon>
        <taxon>Pseudomonadota</taxon>
        <taxon>Alphaproteobacteria</taxon>
        <taxon>Rhodobacterales</taxon>
        <taxon>Paracoccaceae</taxon>
        <taxon>Thioclava</taxon>
    </lineage>
</organism>
<dbReference type="PANTHER" id="PTHR24567">
    <property type="entry name" value="CRP FAMILY TRANSCRIPTIONAL REGULATORY PROTEIN"/>
    <property type="match status" value="1"/>
</dbReference>
<gene>
    <name evidence="6" type="primary">fnrL</name>
    <name evidence="6" type="ORF">AB4874_18910</name>
</gene>
<dbReference type="SMART" id="SM00419">
    <property type="entry name" value="HTH_CRP"/>
    <property type="match status" value="1"/>
</dbReference>
<dbReference type="CDD" id="cd00038">
    <property type="entry name" value="CAP_ED"/>
    <property type="match status" value="1"/>
</dbReference>
<evidence type="ECO:0000313" key="6">
    <source>
        <dbReference type="EMBL" id="MEX1663660.1"/>
    </source>
</evidence>
<name>A0ABV3TPX4_9RHOB</name>
<dbReference type="InterPro" id="IPR012318">
    <property type="entry name" value="HTH_CRP"/>
</dbReference>
<feature type="domain" description="HTH crp-type" evidence="5">
    <location>
        <begin position="144"/>
        <end position="222"/>
    </location>
</feature>
<evidence type="ECO:0000259" key="4">
    <source>
        <dbReference type="PROSITE" id="PS50042"/>
    </source>
</evidence>
<reference evidence="6 7" key="1">
    <citation type="journal article" date="2011" name="Int. J. Syst. Evol. Microbiol.">
        <title>Zhongshania antarctica gen. nov., sp. nov. and Zhongshania guokunii sp. nov., gammaproteobacteria respectively isolated from coastal attached (fast) ice and surface seawater of the Antarctic.</title>
        <authorList>
            <person name="Li H.J."/>
            <person name="Zhang X.Y."/>
            <person name="Chen C.X."/>
            <person name="Zhang Y.J."/>
            <person name="Gao Z.M."/>
            <person name="Yu Y."/>
            <person name="Chen X.L."/>
            <person name="Chen B."/>
            <person name="Zhang Y.Z."/>
        </authorList>
    </citation>
    <scope>NUCLEOTIDE SEQUENCE [LARGE SCALE GENOMIC DNA]</scope>
    <source>
        <strain evidence="6 7">15-R06ZXC-3</strain>
    </source>
</reference>
<dbReference type="InterPro" id="IPR000595">
    <property type="entry name" value="cNMP-bd_dom"/>
</dbReference>
<proteinExistence type="predicted"/>
<dbReference type="InterPro" id="IPR018490">
    <property type="entry name" value="cNMP-bd_dom_sf"/>
</dbReference>
<comment type="caution">
    <text evidence="6">The sequence shown here is derived from an EMBL/GenBank/DDBJ whole genome shotgun (WGS) entry which is preliminary data.</text>
</comment>
<keyword evidence="3" id="KW-0804">Transcription</keyword>
<dbReference type="SUPFAM" id="SSF46785">
    <property type="entry name" value="Winged helix' DNA-binding domain"/>
    <property type="match status" value="1"/>
</dbReference>
<protein>
    <submittedName>
        <fullName evidence="6">Transcriptional regulator FnrL</fullName>
    </submittedName>
</protein>
<dbReference type="InterPro" id="IPR036388">
    <property type="entry name" value="WH-like_DNA-bd_sf"/>
</dbReference>
<dbReference type="Pfam" id="PF13545">
    <property type="entry name" value="HTH_Crp_2"/>
    <property type="match status" value="1"/>
</dbReference>
<evidence type="ECO:0000256" key="3">
    <source>
        <dbReference type="ARBA" id="ARBA00023163"/>
    </source>
</evidence>
<accession>A0ABV3TPX4</accession>
<dbReference type="PROSITE" id="PS50042">
    <property type="entry name" value="CNMP_BINDING_3"/>
    <property type="match status" value="1"/>
</dbReference>
<dbReference type="CDD" id="cd00092">
    <property type="entry name" value="HTH_CRP"/>
    <property type="match status" value="1"/>
</dbReference>
<dbReference type="PROSITE" id="PS00042">
    <property type="entry name" value="HTH_CRP_1"/>
    <property type="match status" value="1"/>
</dbReference>
<dbReference type="EMBL" id="JBFRYC010000022">
    <property type="protein sequence ID" value="MEX1663660.1"/>
    <property type="molecule type" value="Genomic_DNA"/>
</dbReference>
<evidence type="ECO:0000259" key="5">
    <source>
        <dbReference type="PROSITE" id="PS51063"/>
    </source>
</evidence>
<dbReference type="NCBIfam" id="NF045989">
    <property type="entry name" value="TransRegFnrLRhodb"/>
    <property type="match status" value="1"/>
</dbReference>
<keyword evidence="2" id="KW-0238">DNA-binding</keyword>
<dbReference type="InterPro" id="IPR018335">
    <property type="entry name" value="Tscrpt_reg_HTH_Crp-type_CS"/>
</dbReference>
<dbReference type="PRINTS" id="PR00034">
    <property type="entry name" value="HTHCRP"/>
</dbReference>
<dbReference type="PROSITE" id="PS51063">
    <property type="entry name" value="HTH_CRP_2"/>
    <property type="match status" value="1"/>
</dbReference>
<dbReference type="InterPro" id="IPR050397">
    <property type="entry name" value="Env_Response_Regulators"/>
</dbReference>
<dbReference type="Pfam" id="PF00027">
    <property type="entry name" value="cNMP_binding"/>
    <property type="match status" value="1"/>
</dbReference>
<dbReference type="RefSeq" id="WP_368393161.1">
    <property type="nucleotide sequence ID" value="NZ_JBFRYC010000022.1"/>
</dbReference>
<dbReference type="InterPro" id="IPR014710">
    <property type="entry name" value="RmlC-like_jellyroll"/>
</dbReference>
<dbReference type="SMART" id="SM00100">
    <property type="entry name" value="cNMP"/>
    <property type="match status" value="1"/>
</dbReference>
<dbReference type="Gene3D" id="2.60.120.10">
    <property type="entry name" value="Jelly Rolls"/>
    <property type="match status" value="1"/>
</dbReference>